<name>A0A5C6RPT2_9FLAO</name>
<comment type="caution">
    <text evidence="1">The sequence shown here is derived from an EMBL/GenBank/DDBJ whole genome shotgun (WGS) entry which is preliminary data.</text>
</comment>
<gene>
    <name evidence="1" type="ORF">FRY74_11280</name>
</gene>
<dbReference type="EMBL" id="VOOS01000005">
    <property type="protein sequence ID" value="TXB64366.1"/>
    <property type="molecule type" value="Genomic_DNA"/>
</dbReference>
<dbReference type="Proteomes" id="UP000321721">
    <property type="component" value="Unassembled WGS sequence"/>
</dbReference>
<accession>A0A5C6RPT2</accession>
<evidence type="ECO:0000313" key="2">
    <source>
        <dbReference type="Proteomes" id="UP000321721"/>
    </source>
</evidence>
<dbReference type="AlphaFoldDB" id="A0A5C6RPT2"/>
<dbReference type="RefSeq" id="WP_147101678.1">
    <property type="nucleotide sequence ID" value="NZ_VOOS01000005.1"/>
</dbReference>
<reference evidence="1 2" key="1">
    <citation type="submission" date="2019-08" db="EMBL/GenBank/DDBJ databases">
        <title>Genome of Vicingus serpentipes NCIMB 15042.</title>
        <authorList>
            <person name="Bowman J.P."/>
        </authorList>
    </citation>
    <scope>NUCLEOTIDE SEQUENCE [LARGE SCALE GENOMIC DNA]</scope>
    <source>
        <strain evidence="1 2">NCIMB 15042</strain>
    </source>
</reference>
<dbReference type="OrthoDB" id="1424215at2"/>
<organism evidence="1 2">
    <name type="scientific">Vicingus serpentipes</name>
    <dbReference type="NCBI Taxonomy" id="1926625"/>
    <lineage>
        <taxon>Bacteria</taxon>
        <taxon>Pseudomonadati</taxon>
        <taxon>Bacteroidota</taxon>
        <taxon>Flavobacteriia</taxon>
        <taxon>Flavobacteriales</taxon>
        <taxon>Vicingaceae</taxon>
        <taxon>Vicingus</taxon>
    </lineage>
</organism>
<proteinExistence type="predicted"/>
<sequence>MKKFTNLLILSALALFACKKEDKTPEPPVLTFVNASLSSDKSYAIVNFEFFDNDGDLGLRQNESTGEQEYNLFVEYYEKLNGSWAKKSPIITYNSGTNEYDTTVFHLRVPFIENEAGKSLKGETNVLLLYNPFTLSDTIRYELMLKDRALRSSNVITTSEIILN</sequence>
<dbReference type="PROSITE" id="PS51257">
    <property type="entry name" value="PROKAR_LIPOPROTEIN"/>
    <property type="match status" value="1"/>
</dbReference>
<evidence type="ECO:0000313" key="1">
    <source>
        <dbReference type="EMBL" id="TXB64366.1"/>
    </source>
</evidence>
<keyword evidence="2" id="KW-1185">Reference proteome</keyword>
<protein>
    <submittedName>
        <fullName evidence="1">Uncharacterized protein</fullName>
    </submittedName>
</protein>